<feature type="compositionally biased region" description="Low complexity" evidence="1">
    <location>
        <begin position="581"/>
        <end position="591"/>
    </location>
</feature>
<feature type="compositionally biased region" description="Low complexity" evidence="1">
    <location>
        <begin position="211"/>
        <end position="224"/>
    </location>
</feature>
<feature type="compositionally biased region" description="Acidic residues" evidence="1">
    <location>
        <begin position="123"/>
        <end position="143"/>
    </location>
</feature>
<dbReference type="AlphaFoldDB" id="A0A162IC47"/>
<dbReference type="GO" id="GO:0008023">
    <property type="term" value="C:transcription elongation factor complex"/>
    <property type="evidence" value="ECO:0007669"/>
    <property type="project" value="InterPro"/>
</dbReference>
<feature type="compositionally biased region" description="Polar residues" evidence="1">
    <location>
        <begin position="691"/>
        <end position="706"/>
    </location>
</feature>
<dbReference type="GO" id="GO:0016567">
    <property type="term" value="P:protein ubiquitination"/>
    <property type="evidence" value="ECO:0007669"/>
    <property type="project" value="UniProtKB-UniPathway"/>
</dbReference>
<accession>A0A162IC47</accession>
<feature type="compositionally biased region" description="Low complexity" evidence="1">
    <location>
        <begin position="627"/>
        <end position="656"/>
    </location>
</feature>
<feature type="compositionally biased region" description="Low complexity" evidence="1">
    <location>
        <begin position="672"/>
        <end position="690"/>
    </location>
</feature>
<dbReference type="InterPro" id="IPR042065">
    <property type="entry name" value="E3_ELL-like"/>
</dbReference>
<evidence type="ECO:0000313" key="4">
    <source>
        <dbReference type="Proteomes" id="UP000076874"/>
    </source>
</evidence>
<feature type="compositionally biased region" description="Basic and acidic residues" evidence="1">
    <location>
        <begin position="466"/>
        <end position="479"/>
    </location>
</feature>
<proteinExistence type="predicted"/>
<keyword evidence="4" id="KW-1185">Reference proteome</keyword>
<feature type="region of interest" description="Disordered" evidence="1">
    <location>
        <begin position="365"/>
        <end position="756"/>
    </location>
</feature>
<dbReference type="InterPro" id="IPR036390">
    <property type="entry name" value="WH_DNA-bd_sf"/>
</dbReference>
<dbReference type="EMBL" id="AZHD01000021">
    <property type="protein sequence ID" value="OAA55015.1"/>
    <property type="molecule type" value="Genomic_DNA"/>
</dbReference>
<dbReference type="STRING" id="1081102.A0A162IC47"/>
<dbReference type="InterPro" id="IPR019464">
    <property type="entry name" value="ELL_N"/>
</dbReference>
<reference evidence="3 4" key="1">
    <citation type="journal article" date="2016" name="Genome Biol. Evol.">
        <title>Divergent and convergent evolution of fungal pathogenicity.</title>
        <authorList>
            <person name="Shang Y."/>
            <person name="Xiao G."/>
            <person name="Zheng P."/>
            <person name="Cen K."/>
            <person name="Zhan S."/>
            <person name="Wang C."/>
        </authorList>
    </citation>
    <scope>NUCLEOTIDE SEQUENCE [LARGE SCALE GENOMIC DNA]</scope>
    <source>
        <strain evidence="3 4">RCEF 264</strain>
    </source>
</reference>
<comment type="caution">
    <text evidence="3">The sequence shown here is derived from an EMBL/GenBank/DDBJ whole genome shotgun (WGS) entry which is preliminary data.</text>
</comment>
<feature type="compositionally biased region" description="Low complexity" evidence="1">
    <location>
        <begin position="443"/>
        <end position="462"/>
    </location>
</feature>
<dbReference type="Gene3D" id="1.10.10.2670">
    <property type="entry name" value="E3 ubiquitin-protein ligase"/>
    <property type="match status" value="1"/>
</dbReference>
<protein>
    <submittedName>
        <fullName evidence="3">Com1-like protein</fullName>
    </submittedName>
</protein>
<dbReference type="SUPFAM" id="SSF46785">
    <property type="entry name" value="Winged helix' DNA-binding domain"/>
    <property type="match status" value="1"/>
</dbReference>
<dbReference type="OrthoDB" id="2587563at2759"/>
<sequence length="818" mass="88598">MALQIPHAGLQLEEDFVTSHDHLPTQAFILDLSDDVIEGMIKSASQGQEIRLSLGNKPTFLYGASSHHIEPTFEDETDDIELFLTDASDSPSKAERLPQLAMSLFRKPELGNPWAAQYRTSSSEDEDGEYDELVSSPEPEDDAEQRSYDDLNTDIALLRNSLAQKEAEKLEKSTRVIEGSAPAPNGKSNGKRTAGSLQKALSGRRSPFGRTSLSPLPTSPALSAIGSPSLGPADGSSQQAAEKAKEARSPIIHELAFKEQSYDILWQKYPGSSEIEFKSALEKVADLDDETHNYVLRKKYWKELDVWNHDYASDEERQQAIDNAIRQFDKMRLSTTEPEWEKLLPKEERGQGRILSKIQVSIAKGTAAPRIRVQRPDEPSADSASGRDDSAENGSGSNRTDEEGADSEAALSSSRQQHAAAKKKMTALKAQEKRLLSTKKKNTPASSSAASSSIKVSPSKANAKANNEKQTKFKSKEFVTDSDTSDGESESAPLATTVQQPKPTATNGRPAAAATAAKSAAAPVAATPPAAKERTRKEATPTSVEAKKAKPSPLKEQVRPQITAKPLPKKRVREYDDDDSSSSSSSGTPLSKRLKPLKPPPKALPAKERDRRQQQNLAQPQPPQPSQPSQLSQSSRPPSSSRVSNISPNSSSSNGGSSSGGGSGNTLGGNGNSATNGTSTWSKSKNNNTSPVKSSPLASSPPTNASELDVSSEESVPPIGSSNTAKKRKMVEDRRNNLIAGETSSSNSKIKKRRHLPDDLVDKALRFKAHYEKYEALYKDIASRADPPKDKVAELLKLHNRLQDMKNDIHNQALLRAA</sequence>
<feature type="domain" description="RNA polymerase II elongation factor ELL N-terminal" evidence="2">
    <location>
        <begin position="159"/>
        <end position="318"/>
    </location>
</feature>
<dbReference type="GO" id="GO:0006368">
    <property type="term" value="P:transcription elongation by RNA polymerase II"/>
    <property type="evidence" value="ECO:0007669"/>
    <property type="project" value="InterPro"/>
</dbReference>
<dbReference type="UniPathway" id="UPA00143"/>
<evidence type="ECO:0000259" key="2">
    <source>
        <dbReference type="Pfam" id="PF10390"/>
    </source>
</evidence>
<evidence type="ECO:0000256" key="1">
    <source>
        <dbReference type="SAM" id="MobiDB-lite"/>
    </source>
</evidence>
<dbReference type="Pfam" id="PF10390">
    <property type="entry name" value="ELL"/>
    <property type="match status" value="1"/>
</dbReference>
<organism evidence="3 4">
    <name type="scientific">Niveomyces insectorum RCEF 264</name>
    <dbReference type="NCBI Taxonomy" id="1081102"/>
    <lineage>
        <taxon>Eukaryota</taxon>
        <taxon>Fungi</taxon>
        <taxon>Dikarya</taxon>
        <taxon>Ascomycota</taxon>
        <taxon>Pezizomycotina</taxon>
        <taxon>Sordariomycetes</taxon>
        <taxon>Hypocreomycetidae</taxon>
        <taxon>Hypocreales</taxon>
        <taxon>Cordycipitaceae</taxon>
        <taxon>Niveomyces</taxon>
    </lineage>
</organism>
<feature type="region of interest" description="Disordered" evidence="1">
    <location>
        <begin position="117"/>
        <end position="146"/>
    </location>
</feature>
<feature type="compositionally biased region" description="Gly residues" evidence="1">
    <location>
        <begin position="657"/>
        <end position="671"/>
    </location>
</feature>
<name>A0A162IC47_9HYPO</name>
<evidence type="ECO:0000313" key="3">
    <source>
        <dbReference type="EMBL" id="OAA55015.1"/>
    </source>
</evidence>
<feature type="region of interest" description="Disordered" evidence="1">
    <location>
        <begin position="169"/>
        <end position="248"/>
    </location>
</feature>
<dbReference type="Proteomes" id="UP000076874">
    <property type="component" value="Unassembled WGS sequence"/>
</dbReference>
<gene>
    <name evidence="3" type="ORF">SPI_08519</name>
</gene>
<feature type="compositionally biased region" description="Low complexity" evidence="1">
    <location>
        <begin position="503"/>
        <end position="530"/>
    </location>
</feature>